<gene>
    <name evidence="1" type="ORF">ACRB68_46640</name>
</gene>
<reference evidence="1 2" key="1">
    <citation type="submission" date="2019-10" db="EMBL/GenBank/DDBJ databases">
        <title>Actinomadura rubteroloni sp. nov. and Actinomadura macrotermitis sp. nov., isolated from the gut of fungus growing-termite Macrotermes natalensis.</title>
        <authorList>
            <person name="Benndorf R."/>
            <person name="Martin K."/>
            <person name="Kuefner M."/>
            <person name="De Beer W."/>
            <person name="Kaster A.-K."/>
            <person name="Vollmers J."/>
            <person name="Poulsen M."/>
            <person name="Beemelmanns C."/>
        </authorList>
    </citation>
    <scope>NUCLEOTIDE SEQUENCE [LARGE SCALE GENOMIC DNA]</scope>
    <source>
        <strain evidence="1 2">RB68</strain>
    </source>
</reference>
<dbReference type="RefSeq" id="WP_153535904.1">
    <property type="nucleotide sequence ID" value="NZ_WEGH01000003.1"/>
</dbReference>
<dbReference type="Pfam" id="PF11066">
    <property type="entry name" value="DUF2867"/>
    <property type="match status" value="1"/>
</dbReference>
<accession>A0A7K0BZG4</accession>
<evidence type="ECO:0000313" key="2">
    <source>
        <dbReference type="Proteomes" id="UP000487268"/>
    </source>
</evidence>
<comment type="caution">
    <text evidence="1">The sequence shown here is derived from an EMBL/GenBank/DDBJ whole genome shotgun (WGS) entry which is preliminary data.</text>
</comment>
<name>A0A7K0BZG4_9ACTN</name>
<dbReference type="OrthoDB" id="4551029at2"/>
<sequence length="205" mass="23145">MSARLPHTEHTARPWRIHELTPGFRVEDVWRYRTPGAGPGDFPVVLDALEALGGPGKSGRAVRLLFALRWKLGALLGWDDPKTSLSARVRSLREDLPPDIPAAAAGTPVPGTPFTRLYVLDDEYAMELANKTVHAVCHLGWVPSGDGGYELRMAALVKPNGMFGRLYMAFIKPFRYLIVYPEMTRRWERAWRERDRLAPRTTPRT</sequence>
<protein>
    <recommendedName>
        <fullName evidence="3">DUF2867 domain-containing protein</fullName>
    </recommendedName>
</protein>
<dbReference type="AlphaFoldDB" id="A0A7K0BZG4"/>
<evidence type="ECO:0008006" key="3">
    <source>
        <dbReference type="Google" id="ProtNLM"/>
    </source>
</evidence>
<dbReference type="InterPro" id="IPR021295">
    <property type="entry name" value="DUF2867"/>
</dbReference>
<dbReference type="EMBL" id="WEGH01000003">
    <property type="protein sequence ID" value="MQY06570.1"/>
    <property type="molecule type" value="Genomic_DNA"/>
</dbReference>
<organism evidence="1 2">
    <name type="scientific">Actinomadura macrotermitis</name>
    <dbReference type="NCBI Taxonomy" id="2585200"/>
    <lineage>
        <taxon>Bacteria</taxon>
        <taxon>Bacillati</taxon>
        <taxon>Actinomycetota</taxon>
        <taxon>Actinomycetes</taxon>
        <taxon>Streptosporangiales</taxon>
        <taxon>Thermomonosporaceae</taxon>
        <taxon>Actinomadura</taxon>
    </lineage>
</organism>
<keyword evidence="2" id="KW-1185">Reference proteome</keyword>
<dbReference type="Proteomes" id="UP000487268">
    <property type="component" value="Unassembled WGS sequence"/>
</dbReference>
<proteinExistence type="predicted"/>
<evidence type="ECO:0000313" key="1">
    <source>
        <dbReference type="EMBL" id="MQY06570.1"/>
    </source>
</evidence>